<dbReference type="Proteomes" id="UP000612899">
    <property type="component" value="Unassembled WGS sequence"/>
</dbReference>
<protein>
    <submittedName>
        <fullName evidence="2">Uncharacterized protein</fullName>
    </submittedName>
</protein>
<comment type="caution">
    <text evidence="2">The sequence shown here is derived from an EMBL/GenBank/DDBJ whole genome shotgun (WGS) entry which is preliminary data.</text>
</comment>
<evidence type="ECO:0000313" key="2">
    <source>
        <dbReference type="EMBL" id="GIH08666.1"/>
    </source>
</evidence>
<dbReference type="RefSeq" id="WP_203912416.1">
    <property type="nucleotide sequence ID" value="NZ_BONY01000053.1"/>
</dbReference>
<dbReference type="EMBL" id="BONY01000053">
    <property type="protein sequence ID" value="GIH08666.1"/>
    <property type="molecule type" value="Genomic_DNA"/>
</dbReference>
<evidence type="ECO:0000313" key="3">
    <source>
        <dbReference type="Proteomes" id="UP000612899"/>
    </source>
</evidence>
<organism evidence="2 3">
    <name type="scientific">Rhizocola hellebori</name>
    <dbReference type="NCBI Taxonomy" id="1392758"/>
    <lineage>
        <taxon>Bacteria</taxon>
        <taxon>Bacillati</taxon>
        <taxon>Actinomycetota</taxon>
        <taxon>Actinomycetes</taxon>
        <taxon>Micromonosporales</taxon>
        <taxon>Micromonosporaceae</taxon>
        <taxon>Rhizocola</taxon>
    </lineage>
</organism>
<keyword evidence="3" id="KW-1185">Reference proteome</keyword>
<keyword evidence="1" id="KW-1133">Transmembrane helix</keyword>
<sequence>MTEAGVWQQLDYTAGLPLRRTRKRLAITLIAITVAAMGLVVVFRSGVITPRVGWPRRSAGWGAEHGPGHLAIGLPVENQGLIPVTIVGIGQNLPGFELEPPQAGLFPVTLQPGQQIELRVAYRVTDCAAFPRLSVIPVQIQRSWGTQTGRVEFDGLQHLSCQTPLDQG</sequence>
<name>A0A8J3VK26_9ACTN</name>
<feature type="transmembrane region" description="Helical" evidence="1">
    <location>
        <begin position="25"/>
        <end position="47"/>
    </location>
</feature>
<evidence type="ECO:0000256" key="1">
    <source>
        <dbReference type="SAM" id="Phobius"/>
    </source>
</evidence>
<keyword evidence="1" id="KW-0472">Membrane</keyword>
<accession>A0A8J3VK26</accession>
<keyword evidence="1" id="KW-0812">Transmembrane</keyword>
<dbReference type="AlphaFoldDB" id="A0A8J3VK26"/>
<reference evidence="2" key="1">
    <citation type="submission" date="2021-01" db="EMBL/GenBank/DDBJ databases">
        <title>Whole genome shotgun sequence of Rhizocola hellebori NBRC 109834.</title>
        <authorList>
            <person name="Komaki H."/>
            <person name="Tamura T."/>
        </authorList>
    </citation>
    <scope>NUCLEOTIDE SEQUENCE</scope>
    <source>
        <strain evidence="2">NBRC 109834</strain>
    </source>
</reference>
<gene>
    <name evidence="2" type="ORF">Rhe02_67330</name>
</gene>
<proteinExistence type="predicted"/>